<dbReference type="InterPro" id="IPR038137">
    <property type="entry name" value="Excisionase-like_sf"/>
</dbReference>
<comment type="caution">
    <text evidence="1">The sequence shown here is derived from an EMBL/GenBank/DDBJ whole genome shotgun (WGS) entry which is preliminary data.</text>
</comment>
<accession>A0A109HRQ1</accession>
<dbReference type="EMBL" id="LNTA01000001">
    <property type="protein sequence ID" value="KWV17184.1"/>
    <property type="molecule type" value="Genomic_DNA"/>
</dbReference>
<name>A0A109HRQ1_XANCT</name>
<organism evidence="1 2">
    <name type="scientific">Xanthomonas campestris pv. translucens</name>
    <dbReference type="NCBI Taxonomy" id="343"/>
    <lineage>
        <taxon>Bacteria</taxon>
        <taxon>Pseudomonadati</taxon>
        <taxon>Pseudomonadota</taxon>
        <taxon>Gammaproteobacteria</taxon>
        <taxon>Lysobacterales</taxon>
        <taxon>Lysobacteraceae</taxon>
        <taxon>Xanthomonas</taxon>
        <taxon>Xanthomonas translucens group</taxon>
    </lineage>
</organism>
<evidence type="ECO:0000313" key="2">
    <source>
        <dbReference type="Proteomes" id="UP000055854"/>
    </source>
</evidence>
<reference evidence="1 2" key="1">
    <citation type="submission" date="2015-11" db="EMBL/GenBank/DDBJ databases">
        <title>Long Read and Single Molecule DNA Sequencing Simplifies Genome Assembly and TAL Effector Gene Analysis of Xanthomonas translucens.</title>
        <authorList>
            <person name="Peng Z."/>
            <person name="Hu Y."/>
            <person name="Xie J."/>
            <person name="Potnis N."/>
            <person name="Akhunova A."/>
            <person name="Jones J."/>
            <person name="Liu Z."/>
            <person name="White F."/>
            <person name="Liu S."/>
        </authorList>
    </citation>
    <scope>NUCLEOTIDE SEQUENCE [LARGE SCALE GENOMIC DNA]</scope>
    <source>
        <strain evidence="1 2">B1</strain>
    </source>
</reference>
<dbReference type="InterPro" id="IPR009061">
    <property type="entry name" value="DNA-bd_dom_put_sf"/>
</dbReference>
<dbReference type="OrthoDB" id="6121347at2"/>
<sequence length="65" mass="7118">MLLMTVHAWSGKYFAEGSAPTELTVRRWLQSGSLPGMKVGGTWYVDEHAWLAGGNDLVLRVLEAG</sequence>
<dbReference type="Proteomes" id="UP000055854">
    <property type="component" value="Unassembled WGS sequence"/>
</dbReference>
<gene>
    <name evidence="1" type="ORF">ATB53_00455</name>
</gene>
<dbReference type="SUPFAM" id="SSF46955">
    <property type="entry name" value="Putative DNA-binding domain"/>
    <property type="match status" value="1"/>
</dbReference>
<evidence type="ECO:0008006" key="3">
    <source>
        <dbReference type="Google" id="ProtNLM"/>
    </source>
</evidence>
<dbReference type="Gene3D" id="1.10.1660.20">
    <property type="match status" value="1"/>
</dbReference>
<proteinExistence type="predicted"/>
<evidence type="ECO:0000313" key="1">
    <source>
        <dbReference type="EMBL" id="KWV17184.1"/>
    </source>
</evidence>
<dbReference type="AlphaFoldDB" id="A0A109HRQ1"/>
<dbReference type="RefSeq" id="WP_060747648.1">
    <property type="nucleotide sequence ID" value="NZ_LNTA01000001.1"/>
</dbReference>
<protein>
    <recommendedName>
        <fullName evidence="3">Excisionase</fullName>
    </recommendedName>
</protein>